<reference evidence="4" key="1">
    <citation type="submission" date="2021-02" db="EMBL/GenBank/DDBJ databases">
        <authorList>
            <person name="Nowell W R."/>
        </authorList>
    </citation>
    <scope>NUCLEOTIDE SEQUENCE</scope>
</reference>
<dbReference type="Proteomes" id="UP000663877">
    <property type="component" value="Unassembled WGS sequence"/>
</dbReference>
<dbReference type="OrthoDB" id="9986232at2759"/>
<dbReference type="Pfam" id="PF17899">
    <property type="entry name" value="Peptidase_M61_N"/>
    <property type="match status" value="1"/>
</dbReference>
<dbReference type="Proteomes" id="UP000663832">
    <property type="component" value="Unassembled WGS sequence"/>
</dbReference>
<keyword evidence="1" id="KW-0472">Membrane</keyword>
<evidence type="ECO:0000259" key="3">
    <source>
        <dbReference type="Pfam" id="PF17899"/>
    </source>
</evidence>
<dbReference type="Gene3D" id="2.60.40.3650">
    <property type="match status" value="1"/>
</dbReference>
<name>A0A814RR21_9BILA</name>
<accession>A0A814RR21</accession>
<dbReference type="InterPro" id="IPR040756">
    <property type="entry name" value="Peptidase_M61_N"/>
</dbReference>
<keyword evidence="1" id="KW-1133">Transmembrane helix</keyword>
<feature type="signal peptide" evidence="2">
    <location>
        <begin position="1"/>
        <end position="21"/>
    </location>
</feature>
<evidence type="ECO:0000313" key="4">
    <source>
        <dbReference type="EMBL" id="CAF1137120.1"/>
    </source>
</evidence>
<evidence type="ECO:0000313" key="5">
    <source>
        <dbReference type="EMBL" id="CAF1284367.1"/>
    </source>
</evidence>
<evidence type="ECO:0000256" key="2">
    <source>
        <dbReference type="SAM" id="SignalP"/>
    </source>
</evidence>
<dbReference type="EMBL" id="CAJNOM010000250">
    <property type="protein sequence ID" value="CAF1284367.1"/>
    <property type="molecule type" value="Genomic_DNA"/>
</dbReference>
<sequence>MHYFTSFLLIIQIFFSPFVVSSPLPSIDSQSVYAIYTLSYNDTQSTIIYINIQFPTNENTLLPLNRTLTFIMPRSIPSGYNLQMYDSYVENLTARSLNGNPIIVEKESTDSPRWIVKCSSSEILSTISYAIDLAKQEKDILSAGDASKIRRDRYIGILGYSVYGYLEQMDRVENFPIEIIVYGPSEWPIHLTLPSSDTLTNEQVYGMTSGRAKNYYHLADSQVYMGPNINIKYISIPLNQFYRKKSKSYTNTSLSFYVVLYTEDSYNLDFDLLVGLSFEAMENLLVYYNSTPFLRYTVGVEMLKPLGEQYSYSFSMEHLNSCTISIDYGSGVNINSTKTRLRTFQYNIAHHIQHAWLPKRLFSKFYYPYTFEVTPVIDTIWFNEGFGQYIAMDAMANVLPLNESYDYRQYFIENRFKFYFNLAPLFIKEMSLDYLSMIGSTLYSVDFRTGSYLFASGALMAQEIDEFIQLNTQKQKSIRDVIIYMMKWSESNEYISPFTMKQFPKFFMDATNVDVNSILDKWLEPNYCHDMPSISSKSLFSCVPAIAVIFCCMFFHIVGNFL</sequence>
<dbReference type="AlphaFoldDB" id="A0A814RR21"/>
<feature type="domain" description="Peptidase M61 N-terminal" evidence="3">
    <location>
        <begin position="36"/>
        <end position="226"/>
    </location>
</feature>
<dbReference type="InterPro" id="IPR027268">
    <property type="entry name" value="Peptidase_M4/M1_CTD_sf"/>
</dbReference>
<evidence type="ECO:0000256" key="1">
    <source>
        <dbReference type="SAM" id="Phobius"/>
    </source>
</evidence>
<gene>
    <name evidence="4" type="ORF">BJG266_LOCUS23335</name>
    <name evidence="5" type="ORF">QVE165_LOCUS30327</name>
</gene>
<feature type="chain" id="PRO_5035602383" description="Peptidase M61 N-terminal domain-containing protein" evidence="2">
    <location>
        <begin position="22"/>
        <end position="562"/>
    </location>
</feature>
<evidence type="ECO:0000313" key="6">
    <source>
        <dbReference type="Proteomes" id="UP000663832"/>
    </source>
</evidence>
<evidence type="ECO:0000313" key="7">
    <source>
        <dbReference type="Proteomes" id="UP000663877"/>
    </source>
</evidence>
<keyword evidence="1" id="KW-0812">Transmembrane</keyword>
<feature type="transmembrane region" description="Helical" evidence="1">
    <location>
        <begin position="538"/>
        <end position="558"/>
    </location>
</feature>
<dbReference type="EMBL" id="CAJNOI010000154">
    <property type="protein sequence ID" value="CAF1137120.1"/>
    <property type="molecule type" value="Genomic_DNA"/>
</dbReference>
<dbReference type="Gene3D" id="1.10.390.10">
    <property type="entry name" value="Neutral Protease Domain 2"/>
    <property type="match status" value="1"/>
</dbReference>
<protein>
    <recommendedName>
        <fullName evidence="3">Peptidase M61 N-terminal domain-containing protein</fullName>
    </recommendedName>
</protein>
<keyword evidence="6" id="KW-1185">Reference proteome</keyword>
<proteinExistence type="predicted"/>
<organism evidence="4 7">
    <name type="scientific">Adineta steineri</name>
    <dbReference type="NCBI Taxonomy" id="433720"/>
    <lineage>
        <taxon>Eukaryota</taxon>
        <taxon>Metazoa</taxon>
        <taxon>Spiralia</taxon>
        <taxon>Gnathifera</taxon>
        <taxon>Rotifera</taxon>
        <taxon>Eurotatoria</taxon>
        <taxon>Bdelloidea</taxon>
        <taxon>Adinetida</taxon>
        <taxon>Adinetidae</taxon>
        <taxon>Adineta</taxon>
    </lineage>
</organism>
<comment type="caution">
    <text evidence="4">The sequence shown here is derived from an EMBL/GenBank/DDBJ whole genome shotgun (WGS) entry which is preliminary data.</text>
</comment>
<keyword evidence="2" id="KW-0732">Signal</keyword>